<dbReference type="EMBL" id="AP019695">
    <property type="protein sequence ID" value="BBK23909.1"/>
    <property type="molecule type" value="Genomic_DNA"/>
</dbReference>
<dbReference type="AlphaFoldDB" id="A0A6N4TMD3"/>
<sequence length="151" mass="17462">MKEHKLTMNIGIISFMSIFIILAIVVFALLSLSSARSNARLTNKSIQQKEQYYALSSQGEEYLKQIDDALYTYYQSSSSKEEYFTKTKQLTTLVPQSTYKDHQFHFQVKNDTTTLHVTLNILYPGDKLYEVQTWASSPNTEWKKDDGLQVL</sequence>
<dbReference type="RefSeq" id="WP_115715587.1">
    <property type="nucleotide sequence ID" value="NZ_AP019695.1"/>
</dbReference>
<dbReference type="Proteomes" id="UP000464754">
    <property type="component" value="Chromosome"/>
</dbReference>
<reference evidence="2" key="1">
    <citation type="submission" date="2019-05" db="EMBL/GenBank/DDBJ databases">
        <title>Complete genome sequencing of Absiella argi strain JCM 30884.</title>
        <authorList>
            <person name="Sakamoto M."/>
            <person name="Murakami T."/>
            <person name="Mori H."/>
        </authorList>
    </citation>
    <scope>NUCLEOTIDE SEQUENCE [LARGE SCALE GENOMIC DNA]</scope>
    <source>
        <strain evidence="2">JCM 30884</strain>
    </source>
</reference>
<name>A0A6N4TMD3_9FIRM</name>
<organism evidence="1 2">
    <name type="scientific">Amedibacterium intestinale</name>
    <dbReference type="NCBI Taxonomy" id="2583452"/>
    <lineage>
        <taxon>Bacteria</taxon>
        <taxon>Bacillati</taxon>
        <taxon>Bacillota</taxon>
        <taxon>Erysipelotrichia</taxon>
        <taxon>Erysipelotrichales</taxon>
        <taxon>Erysipelotrichaceae</taxon>
        <taxon>Amedibacterium</taxon>
    </lineage>
</organism>
<evidence type="ECO:0000313" key="1">
    <source>
        <dbReference type="EMBL" id="BBK23909.1"/>
    </source>
</evidence>
<keyword evidence="2" id="KW-1185">Reference proteome</keyword>
<accession>A0A6N4TMD3</accession>
<gene>
    <name evidence="1" type="ORF">Aargi30884_28120</name>
</gene>
<protein>
    <submittedName>
        <fullName evidence="1">Uncharacterized protein</fullName>
    </submittedName>
</protein>
<proteinExistence type="predicted"/>
<dbReference type="KEGG" id="aarg:Aargi30884_28120"/>
<evidence type="ECO:0000313" key="2">
    <source>
        <dbReference type="Proteomes" id="UP000464754"/>
    </source>
</evidence>